<feature type="disulfide bond" evidence="3">
    <location>
        <begin position="103"/>
        <end position="141"/>
    </location>
</feature>
<feature type="domain" description="FZ" evidence="4">
    <location>
        <begin position="50"/>
        <end position="172"/>
    </location>
</feature>
<evidence type="ECO:0000256" key="2">
    <source>
        <dbReference type="ARBA" id="ARBA00023157"/>
    </source>
</evidence>
<dbReference type="GO" id="GO:0017147">
    <property type="term" value="F:Wnt-protein binding"/>
    <property type="evidence" value="ECO:0007669"/>
    <property type="project" value="TreeGrafter"/>
</dbReference>
<dbReference type="EMBL" id="GBGP01000204">
    <property type="protein sequence ID" value="JAC84988.1"/>
    <property type="molecule type" value="mRNA"/>
</dbReference>
<protein>
    <submittedName>
        <fullName evidence="5">SFRP (Secreted Frizzled related protein)</fullName>
    </submittedName>
</protein>
<comment type="caution">
    <text evidence="3">Lacks conserved residue(s) required for the propagation of feature annotation.</text>
</comment>
<name>A0A069DLZ0_9CNID</name>
<dbReference type="GO" id="GO:0035567">
    <property type="term" value="P:non-canonical Wnt signaling pathway"/>
    <property type="evidence" value="ECO:0007669"/>
    <property type="project" value="TreeGrafter"/>
</dbReference>
<organism evidence="5">
    <name type="scientific">Clytia hemisphaerica</name>
    <dbReference type="NCBI Taxonomy" id="252671"/>
    <lineage>
        <taxon>Eukaryota</taxon>
        <taxon>Metazoa</taxon>
        <taxon>Cnidaria</taxon>
        <taxon>Hydrozoa</taxon>
        <taxon>Hydroidolina</taxon>
        <taxon>Leptothecata</taxon>
        <taxon>Obeliida</taxon>
        <taxon>Clytiidae</taxon>
        <taxon>Clytia</taxon>
    </lineage>
</organism>
<dbReference type="SUPFAM" id="SSF63501">
    <property type="entry name" value="Frizzled cysteine-rich domain"/>
    <property type="match status" value="1"/>
</dbReference>
<dbReference type="Gene3D" id="1.10.2000.10">
    <property type="entry name" value="Frizzled cysteine-rich domain"/>
    <property type="match status" value="1"/>
</dbReference>
<dbReference type="CDD" id="cd22823">
    <property type="entry name" value="Gal_Rha_Lectin"/>
    <property type="match status" value="1"/>
</dbReference>
<accession>A0A069DLZ0</accession>
<evidence type="ECO:0000259" key="4">
    <source>
        <dbReference type="PROSITE" id="PS50038"/>
    </source>
</evidence>
<dbReference type="CDD" id="cd07066">
    <property type="entry name" value="CRD_FZ"/>
    <property type="match status" value="1"/>
</dbReference>
<dbReference type="GO" id="GO:0060070">
    <property type="term" value="P:canonical Wnt signaling pathway"/>
    <property type="evidence" value="ECO:0007669"/>
    <property type="project" value="TreeGrafter"/>
</dbReference>
<dbReference type="PROSITE" id="PS50038">
    <property type="entry name" value="FZ"/>
    <property type="match status" value="1"/>
</dbReference>
<evidence type="ECO:0000313" key="5">
    <source>
        <dbReference type="EMBL" id="JAC84988.1"/>
    </source>
</evidence>
<dbReference type="Gene3D" id="2.60.120.740">
    <property type="match status" value="1"/>
</dbReference>
<dbReference type="InterPro" id="IPR015526">
    <property type="entry name" value="Frizzled/SFRP"/>
</dbReference>
<dbReference type="Pfam" id="PF01392">
    <property type="entry name" value="Fz"/>
    <property type="match status" value="1"/>
</dbReference>
<keyword evidence="1" id="KW-0217">Developmental protein</keyword>
<dbReference type="InterPro" id="IPR036790">
    <property type="entry name" value="Frizzled_dom_sf"/>
</dbReference>
<dbReference type="InterPro" id="IPR043159">
    <property type="entry name" value="Lectin_gal-bd_sf"/>
</dbReference>
<reference evidence="5" key="1">
    <citation type="journal article" date="2014" name="PLoS Genet.">
        <title>Differential Responses to Wnt and PCP Disruption Predict Expression and Developmental Function of Conserved and Novel Genes in a Cnidarian.</title>
        <authorList>
            <person name="Lapebie P."/>
            <person name="Ruggiero A."/>
            <person name="Barreau C."/>
            <person name="Chevalier S."/>
            <person name="Chang P."/>
            <person name="Dru P."/>
            <person name="Houliston E."/>
            <person name="Momose T."/>
        </authorList>
    </citation>
    <scope>NUCLEOTIDE SEQUENCE</scope>
</reference>
<dbReference type="PANTHER" id="PTHR11309">
    <property type="entry name" value="FRIZZLED"/>
    <property type="match status" value="1"/>
</dbReference>
<dbReference type="InterPro" id="IPR020067">
    <property type="entry name" value="Frizzled_dom"/>
</dbReference>
<feature type="non-terminal residue" evidence="5">
    <location>
        <position position="1"/>
    </location>
</feature>
<sequence length="299" mass="33553">SNFISFIDLHLGKIKTINTMNRMEWLAISILLCQCVSLTTSYRFIAMNQRRSPQCERVESLTCLTKVGEGYNSTMFPNHLGHSTQKEALAEMRDFEVLIESGCSKYLSTFLCSLYFPICTPGLMTTVKPCRNLCEKSKKGCAHIVQKYGYEWKFNCTQFPDPATSGEICVGATTVDANQVEDKSVAKKEKKTKKKARMAGGSENDILDITCPRNKYIFVRKVMHFGDSTCCKVASKAVLTALCNGKRHCKFTVAPESLGGHCEKGRTGQIMVRYRCTSHKDKNCSQQNAIPRKSRKNTS</sequence>
<keyword evidence="2 3" id="KW-1015">Disulfide bond</keyword>
<proteinExistence type="evidence at transcript level"/>
<dbReference type="AlphaFoldDB" id="A0A069DLZ0"/>
<dbReference type="GO" id="GO:0042813">
    <property type="term" value="F:Wnt receptor activity"/>
    <property type="evidence" value="ECO:0007669"/>
    <property type="project" value="TreeGrafter"/>
</dbReference>
<evidence type="ECO:0000256" key="3">
    <source>
        <dbReference type="PROSITE-ProRule" id="PRU00090"/>
    </source>
</evidence>
<evidence type="ECO:0000256" key="1">
    <source>
        <dbReference type="ARBA" id="ARBA00022473"/>
    </source>
</evidence>
<dbReference type="GO" id="GO:0005886">
    <property type="term" value="C:plasma membrane"/>
    <property type="evidence" value="ECO:0007669"/>
    <property type="project" value="TreeGrafter"/>
</dbReference>
<dbReference type="SMART" id="SM00063">
    <property type="entry name" value="FRI"/>
    <property type="match status" value="1"/>
</dbReference>
<dbReference type="PANTHER" id="PTHR11309:SF126">
    <property type="entry name" value="FRIZZLED-2"/>
    <property type="match status" value="1"/>
</dbReference>